<sequence>MKRKITRGIYKQMQKFADITQTMIVRGNMSRAKKCFAIAESLFINGNKETKTAISNVYLYSVSGMLELKHFNTEKILPNALKKEYIKQINAF</sequence>
<proteinExistence type="predicted"/>
<name>A0A4U6DDN4_9BACT</name>
<dbReference type="EMBL" id="SZVO01000004">
    <property type="protein sequence ID" value="TKT92554.1"/>
    <property type="molecule type" value="Genomic_DNA"/>
</dbReference>
<evidence type="ECO:0000313" key="2">
    <source>
        <dbReference type="EMBL" id="TKT92554.1"/>
    </source>
</evidence>
<evidence type="ECO:0000259" key="1">
    <source>
        <dbReference type="Pfam" id="PF24722"/>
    </source>
</evidence>
<keyword evidence="3" id="KW-1185">Reference proteome</keyword>
<dbReference type="OrthoDB" id="1363133at2"/>
<comment type="caution">
    <text evidence="2">The sequence shown here is derived from an EMBL/GenBank/DDBJ whole genome shotgun (WGS) entry which is preliminary data.</text>
</comment>
<dbReference type="Proteomes" id="UP000304900">
    <property type="component" value="Unassembled WGS sequence"/>
</dbReference>
<dbReference type="AlphaFoldDB" id="A0A4U6DDN4"/>
<reference evidence="2 3" key="1">
    <citation type="submission" date="2019-05" db="EMBL/GenBank/DDBJ databases">
        <title>Dyadobacter AR-3-8 sp. nov., isolated from arctic soil.</title>
        <authorList>
            <person name="Chaudhary D.K."/>
        </authorList>
    </citation>
    <scope>NUCLEOTIDE SEQUENCE [LARGE SCALE GENOMIC DNA]</scope>
    <source>
        <strain evidence="2 3">AR-3-8</strain>
    </source>
</reference>
<dbReference type="Pfam" id="PF24722">
    <property type="entry name" value="DUF7674"/>
    <property type="match status" value="1"/>
</dbReference>
<dbReference type="RefSeq" id="WP_137340099.1">
    <property type="nucleotide sequence ID" value="NZ_BSQH01000014.1"/>
</dbReference>
<evidence type="ECO:0000313" key="3">
    <source>
        <dbReference type="Proteomes" id="UP000304900"/>
    </source>
</evidence>
<feature type="domain" description="DUF7674" evidence="1">
    <location>
        <begin position="8"/>
        <end position="89"/>
    </location>
</feature>
<protein>
    <recommendedName>
        <fullName evidence="1">DUF7674 domain-containing protein</fullName>
    </recommendedName>
</protein>
<dbReference type="InterPro" id="IPR056091">
    <property type="entry name" value="DUF7674"/>
</dbReference>
<accession>A0A4U6DDN4</accession>
<gene>
    <name evidence="2" type="ORF">FDK13_11385</name>
</gene>
<organism evidence="2 3">
    <name type="scientific">Dyadobacter frigoris</name>
    <dbReference type="NCBI Taxonomy" id="2576211"/>
    <lineage>
        <taxon>Bacteria</taxon>
        <taxon>Pseudomonadati</taxon>
        <taxon>Bacteroidota</taxon>
        <taxon>Cytophagia</taxon>
        <taxon>Cytophagales</taxon>
        <taxon>Spirosomataceae</taxon>
        <taxon>Dyadobacter</taxon>
    </lineage>
</organism>